<evidence type="ECO:0000313" key="4">
    <source>
        <dbReference type="Proteomes" id="UP001205890"/>
    </source>
</evidence>
<keyword evidence="2" id="KW-0812">Transmembrane</keyword>
<evidence type="ECO:0000256" key="2">
    <source>
        <dbReference type="SAM" id="Phobius"/>
    </source>
</evidence>
<reference evidence="3 4" key="1">
    <citation type="submission" date="2022-07" db="EMBL/GenBank/DDBJ databases">
        <authorList>
            <person name="Li W.-J."/>
            <person name="Deng Q.-Q."/>
        </authorList>
    </citation>
    <scope>NUCLEOTIDE SEQUENCE [LARGE SCALE GENOMIC DNA]</scope>
    <source>
        <strain evidence="3 4">SYSU M60028</strain>
    </source>
</reference>
<feature type="transmembrane region" description="Helical" evidence="2">
    <location>
        <begin position="58"/>
        <end position="75"/>
    </location>
</feature>
<keyword evidence="4" id="KW-1185">Reference proteome</keyword>
<feature type="coiled-coil region" evidence="1">
    <location>
        <begin position="74"/>
        <end position="101"/>
    </location>
</feature>
<gene>
    <name evidence="3" type="ORF">NK718_18790</name>
</gene>
<keyword evidence="1" id="KW-0175">Coiled coil</keyword>
<name>A0ABT1LGE9_9HYPH</name>
<proteinExistence type="predicted"/>
<feature type="transmembrane region" description="Helical" evidence="2">
    <location>
        <begin position="32"/>
        <end position="52"/>
    </location>
</feature>
<dbReference type="EMBL" id="JANCLU010000023">
    <property type="protein sequence ID" value="MCP8940577.1"/>
    <property type="molecule type" value="Genomic_DNA"/>
</dbReference>
<organism evidence="3 4">
    <name type="scientific">Alsobacter ponti</name>
    <dbReference type="NCBI Taxonomy" id="2962936"/>
    <lineage>
        <taxon>Bacteria</taxon>
        <taxon>Pseudomonadati</taxon>
        <taxon>Pseudomonadota</taxon>
        <taxon>Alphaproteobacteria</taxon>
        <taxon>Hyphomicrobiales</taxon>
        <taxon>Alsobacteraceae</taxon>
        <taxon>Alsobacter</taxon>
    </lineage>
</organism>
<evidence type="ECO:0000313" key="3">
    <source>
        <dbReference type="EMBL" id="MCP8940577.1"/>
    </source>
</evidence>
<dbReference type="RefSeq" id="WP_254745457.1">
    <property type="nucleotide sequence ID" value="NZ_JANCLU010000023.1"/>
</dbReference>
<protein>
    <recommendedName>
        <fullName evidence="5">DUF202 domain-containing protein</fullName>
    </recommendedName>
</protein>
<dbReference type="Proteomes" id="UP001205890">
    <property type="component" value="Unassembled WGS sequence"/>
</dbReference>
<evidence type="ECO:0008006" key="5">
    <source>
        <dbReference type="Google" id="ProtNLM"/>
    </source>
</evidence>
<sequence>MSEGDIHDRVVMLEERLEALARAAAACRKMMTGARLAIAVSGLWLVAMAVGLLRDDPVWLVAAIAGLLGGVVFLGSNRSTLAQVEAEIAEVEEERAGLIEGARLRLVVSNDRPTLH</sequence>
<comment type="caution">
    <text evidence="3">The sequence shown here is derived from an EMBL/GenBank/DDBJ whole genome shotgun (WGS) entry which is preliminary data.</text>
</comment>
<keyword evidence="2" id="KW-0472">Membrane</keyword>
<evidence type="ECO:0000256" key="1">
    <source>
        <dbReference type="SAM" id="Coils"/>
    </source>
</evidence>
<accession>A0ABT1LGE9</accession>
<keyword evidence="2" id="KW-1133">Transmembrane helix</keyword>